<dbReference type="Proteomes" id="UP000555448">
    <property type="component" value="Unassembled WGS sequence"/>
</dbReference>
<evidence type="ECO:0000256" key="1">
    <source>
        <dbReference type="SAM" id="MobiDB-lite"/>
    </source>
</evidence>
<proteinExistence type="predicted"/>
<comment type="caution">
    <text evidence="2">The sequence shown here is derived from an EMBL/GenBank/DDBJ whole genome shotgun (WGS) entry which is preliminary data.</text>
</comment>
<dbReference type="AlphaFoldDB" id="A0A7W7KD85"/>
<organism evidence="2 3">
    <name type="scientific">Novosphingobium chloroacetimidivorans</name>
    <dbReference type="NCBI Taxonomy" id="1428314"/>
    <lineage>
        <taxon>Bacteria</taxon>
        <taxon>Pseudomonadati</taxon>
        <taxon>Pseudomonadota</taxon>
        <taxon>Alphaproteobacteria</taxon>
        <taxon>Sphingomonadales</taxon>
        <taxon>Sphingomonadaceae</taxon>
        <taxon>Novosphingobium</taxon>
    </lineage>
</organism>
<sequence>MDAFSREMLARTAEGKDPKLQARFAWSGGVRSGSQYELAGTVTDAGADCQALWRALVTGRLEPFQRVLADPARAPAGLRLDPASSLARSAGRHHGFSLEVVVLRMAVSIRSIVEGKASITLSAGGDVAVTAQGSASREVDGFDEGRAPASSAPGTWLCTTPTSASGA</sequence>
<evidence type="ECO:0000313" key="2">
    <source>
        <dbReference type="EMBL" id="MBB4860340.1"/>
    </source>
</evidence>
<dbReference type="EMBL" id="JACHLR010000020">
    <property type="protein sequence ID" value="MBB4860340.1"/>
    <property type="molecule type" value="Genomic_DNA"/>
</dbReference>
<name>A0A7W7KD85_9SPHN</name>
<keyword evidence="3" id="KW-1185">Reference proteome</keyword>
<evidence type="ECO:0000313" key="3">
    <source>
        <dbReference type="Proteomes" id="UP000555448"/>
    </source>
</evidence>
<reference evidence="2 3" key="1">
    <citation type="submission" date="2020-08" db="EMBL/GenBank/DDBJ databases">
        <title>Functional genomics of gut bacteria from endangered species of beetles.</title>
        <authorList>
            <person name="Carlos-Shanley C."/>
        </authorList>
    </citation>
    <scope>NUCLEOTIDE SEQUENCE [LARGE SCALE GENOMIC DNA]</scope>
    <source>
        <strain evidence="2 3">S00245</strain>
    </source>
</reference>
<accession>A0A7W7KD85</accession>
<protein>
    <submittedName>
        <fullName evidence="2">Uncharacterized protein</fullName>
    </submittedName>
</protein>
<gene>
    <name evidence="2" type="ORF">HNO88_003683</name>
</gene>
<feature type="region of interest" description="Disordered" evidence="1">
    <location>
        <begin position="135"/>
        <end position="167"/>
    </location>
</feature>
<feature type="compositionally biased region" description="Basic and acidic residues" evidence="1">
    <location>
        <begin position="137"/>
        <end position="146"/>
    </location>
</feature>
<feature type="compositionally biased region" description="Polar residues" evidence="1">
    <location>
        <begin position="157"/>
        <end position="167"/>
    </location>
</feature>